<dbReference type="AlphaFoldDB" id="A0A934X6T0"/>
<dbReference type="Gene3D" id="3.40.50.300">
    <property type="entry name" value="P-loop containing nucleotide triphosphate hydrolases"/>
    <property type="match status" value="2"/>
</dbReference>
<name>A0A934X6T0_9MICO</name>
<dbReference type="GO" id="GO:0016887">
    <property type="term" value="F:ATP hydrolysis activity"/>
    <property type="evidence" value="ECO:0007669"/>
    <property type="project" value="InterPro"/>
</dbReference>
<dbReference type="SMART" id="SM00382">
    <property type="entry name" value="AAA"/>
    <property type="match status" value="2"/>
</dbReference>
<dbReference type="PROSITE" id="PS00211">
    <property type="entry name" value="ABC_TRANSPORTER_1"/>
    <property type="match status" value="2"/>
</dbReference>
<dbReference type="CDD" id="cd03221">
    <property type="entry name" value="ABCF_EF-3"/>
    <property type="match status" value="2"/>
</dbReference>
<feature type="domain" description="ABC transporter" evidence="4">
    <location>
        <begin position="5"/>
        <end position="229"/>
    </location>
</feature>
<accession>A0A934X6T0</accession>
<evidence type="ECO:0000256" key="1">
    <source>
        <dbReference type="ARBA" id="ARBA00022741"/>
    </source>
</evidence>
<keyword evidence="2 5" id="KW-0067">ATP-binding</keyword>
<dbReference type="InterPro" id="IPR003439">
    <property type="entry name" value="ABC_transporter-like_ATP-bd"/>
</dbReference>
<feature type="region of interest" description="Disordered" evidence="3">
    <location>
        <begin position="525"/>
        <end position="549"/>
    </location>
</feature>
<dbReference type="InterPro" id="IPR003593">
    <property type="entry name" value="AAA+_ATPase"/>
</dbReference>
<dbReference type="PANTHER" id="PTHR42855:SF1">
    <property type="entry name" value="ABC TRANSPORTER DOMAIN-CONTAINING PROTEIN"/>
    <property type="match status" value="1"/>
</dbReference>
<sequence length="611" mass="65606">MGILVSLERVTVVHGVAHVLDALTVGVLGGQRIGVVGRNGGGKSTLLRVLAGRQEPDSGRVTSVGGLTVGLLAQDDRLDPAATVRHALVGDRPEHEWAGDARVREVLDGLLGGVGMLAVGGPDALVGPLSGGERRRLALAALLVADPDLLLLDEPTNHLDVEGVAWLAEHLATRRTRPDTALVAVTHDRWFLDAMATLTWEVDSGAVHSYDGGYAAYVLAKAERSRVAAVTAERRDNLLRKELAWLRRGAPARTTKPKFRIDAANALIENEPPPRDGVELVRFATRRLGKDVVDLFDATVRYGERTLLDKVTWQLAPGERVGIVGVNGAGKSTLLQAISGEVPLAGGRRKVGKTVSLAHLTQEVRELDELAAYRVIEAIEAVRHSIMLGDREVSASQLATRLGFTGQRQQTRVGDLSGGERRRLQILRLLMAEPNVLLLDEPTNDLDIETLTSLEDVLDGWAGTLLVVSHDRYLLERVCDRQVALLGDGRVRDLPGGVAEYLTLRAAMPPTTGYAVPPAASSAAASAGASGAGSGDAGPTQIQQREARKEMARIERALTRLAEREDRVHAQMAKEATDHLAVLRLNGDLRAIVDERDDLEMAWLAAAEIVG</sequence>
<dbReference type="SUPFAM" id="SSF52540">
    <property type="entry name" value="P-loop containing nucleoside triphosphate hydrolases"/>
    <property type="match status" value="2"/>
</dbReference>
<dbReference type="Pfam" id="PF00005">
    <property type="entry name" value="ABC_tran"/>
    <property type="match status" value="2"/>
</dbReference>
<keyword evidence="1" id="KW-0547">Nucleotide-binding</keyword>
<gene>
    <name evidence="5" type="ORF">IPF40_08970</name>
</gene>
<dbReference type="InterPro" id="IPR032781">
    <property type="entry name" value="ABC_tran_Xtn"/>
</dbReference>
<dbReference type="Pfam" id="PF12848">
    <property type="entry name" value="ABC_tran_Xtn"/>
    <property type="match status" value="1"/>
</dbReference>
<evidence type="ECO:0000313" key="6">
    <source>
        <dbReference type="Proteomes" id="UP000718281"/>
    </source>
</evidence>
<dbReference type="InterPro" id="IPR051309">
    <property type="entry name" value="ABCF_ATPase"/>
</dbReference>
<dbReference type="Proteomes" id="UP000718281">
    <property type="component" value="Unassembled WGS sequence"/>
</dbReference>
<dbReference type="PROSITE" id="PS50893">
    <property type="entry name" value="ABC_TRANSPORTER_2"/>
    <property type="match status" value="2"/>
</dbReference>
<reference evidence="5 6" key="1">
    <citation type="submission" date="2020-10" db="EMBL/GenBank/DDBJ databases">
        <title>Connecting structure to function with the recovery of over 1000 high-quality activated sludge metagenome-assembled genomes encoding full-length rRNA genes using long-read sequencing.</title>
        <authorList>
            <person name="Singleton C.M."/>
            <person name="Petriglieri F."/>
            <person name="Kristensen J.M."/>
            <person name="Kirkegaard R.H."/>
            <person name="Michaelsen T.Y."/>
            <person name="Andersen M.H."/>
            <person name="Karst S.M."/>
            <person name="Dueholm M.S."/>
            <person name="Nielsen P.H."/>
            <person name="Albertsen M."/>
        </authorList>
    </citation>
    <scope>NUCLEOTIDE SEQUENCE [LARGE SCALE GENOMIC DNA]</scope>
    <source>
        <strain evidence="5">AalE_18-Q3-R2-46_BAT3C.188</strain>
    </source>
</reference>
<feature type="domain" description="ABC transporter" evidence="4">
    <location>
        <begin position="293"/>
        <end position="515"/>
    </location>
</feature>
<proteinExistence type="predicted"/>
<evidence type="ECO:0000259" key="4">
    <source>
        <dbReference type="PROSITE" id="PS50893"/>
    </source>
</evidence>
<comment type="caution">
    <text evidence="5">The sequence shown here is derived from an EMBL/GenBank/DDBJ whole genome shotgun (WGS) entry which is preliminary data.</text>
</comment>
<dbReference type="InterPro" id="IPR027417">
    <property type="entry name" value="P-loop_NTPase"/>
</dbReference>
<evidence type="ECO:0000256" key="2">
    <source>
        <dbReference type="ARBA" id="ARBA00022840"/>
    </source>
</evidence>
<evidence type="ECO:0000256" key="3">
    <source>
        <dbReference type="SAM" id="MobiDB-lite"/>
    </source>
</evidence>
<protein>
    <submittedName>
        <fullName evidence="5">ABC-F family ATP-binding cassette domain-containing protein</fullName>
    </submittedName>
</protein>
<dbReference type="InterPro" id="IPR017871">
    <property type="entry name" value="ABC_transporter-like_CS"/>
</dbReference>
<dbReference type="GO" id="GO:0005524">
    <property type="term" value="F:ATP binding"/>
    <property type="evidence" value="ECO:0007669"/>
    <property type="project" value="UniProtKB-KW"/>
</dbReference>
<organism evidence="5 6">
    <name type="scientific">Candidatus Phosphoribacter hodrii</name>
    <dbReference type="NCBI Taxonomy" id="2953743"/>
    <lineage>
        <taxon>Bacteria</taxon>
        <taxon>Bacillati</taxon>
        <taxon>Actinomycetota</taxon>
        <taxon>Actinomycetes</taxon>
        <taxon>Micrococcales</taxon>
        <taxon>Dermatophilaceae</taxon>
        <taxon>Candidatus Phosphoribacter</taxon>
    </lineage>
</organism>
<evidence type="ECO:0000313" key="5">
    <source>
        <dbReference type="EMBL" id="MBK6301164.1"/>
    </source>
</evidence>
<dbReference type="EMBL" id="JADIXZ010000004">
    <property type="protein sequence ID" value="MBK6301164.1"/>
    <property type="molecule type" value="Genomic_DNA"/>
</dbReference>
<dbReference type="PANTHER" id="PTHR42855">
    <property type="entry name" value="ABC TRANSPORTER ATP-BINDING SUBUNIT"/>
    <property type="match status" value="1"/>
</dbReference>